<organism evidence="3 4">
    <name type="scientific">Punica granatum</name>
    <name type="common">Pomegranate</name>
    <dbReference type="NCBI Taxonomy" id="22663"/>
    <lineage>
        <taxon>Eukaryota</taxon>
        <taxon>Viridiplantae</taxon>
        <taxon>Streptophyta</taxon>
        <taxon>Embryophyta</taxon>
        <taxon>Tracheophyta</taxon>
        <taxon>Spermatophyta</taxon>
        <taxon>Magnoliopsida</taxon>
        <taxon>eudicotyledons</taxon>
        <taxon>Gunneridae</taxon>
        <taxon>Pentapetalae</taxon>
        <taxon>rosids</taxon>
        <taxon>malvids</taxon>
        <taxon>Myrtales</taxon>
        <taxon>Lythraceae</taxon>
        <taxon>Punica</taxon>
    </lineage>
</organism>
<keyword evidence="4" id="KW-1185">Reference proteome</keyword>
<feature type="domain" description="Reverse transcriptase Ty1/copia-type" evidence="2">
    <location>
        <begin position="230"/>
        <end position="269"/>
    </location>
</feature>
<dbReference type="Proteomes" id="UP000233551">
    <property type="component" value="Unassembled WGS sequence"/>
</dbReference>
<proteinExistence type="predicted"/>
<dbReference type="InterPro" id="IPR013103">
    <property type="entry name" value="RVT_2"/>
</dbReference>
<name>A0A2I0JVP9_PUNGR</name>
<sequence length="326" mass="35825">VVFDEHSFPFKTGAPISVELGGLSSGSATATGTFPSHINNSFPVSSETTHIPIPPNVLNSLPSTSNPLTGAAPEVITQSTGLVDSTEDALATTEPDEPERAPRVLPPTQNTHRMVTRAKDGSLPPPRFVISRHPTAFSVSTALQEPRSFAQARKHSQWRAAMEEEYQALLQNNTWNLVPPSPTQNVVGCKWVYRIKQKADGTIDGYKARLVAKGFNQREGVDYEETFSPWPVRQLDVKNAFLHGHLSEEVYMTQPPGFIDPSRPHHAWKPGQTLQDSTLLSQSIFMTFLTGHPCLPASPSVHRFLLALACLFTMVIHLKILHSIAV</sequence>
<protein>
    <recommendedName>
        <fullName evidence="2">Reverse transcriptase Ty1/copia-type domain-containing protein</fullName>
    </recommendedName>
</protein>
<reference evidence="3 4" key="1">
    <citation type="submission" date="2017-11" db="EMBL/GenBank/DDBJ databases">
        <title>De-novo sequencing of pomegranate (Punica granatum L.) genome.</title>
        <authorList>
            <person name="Akparov Z."/>
            <person name="Amiraslanov A."/>
            <person name="Hajiyeva S."/>
            <person name="Abbasov M."/>
            <person name="Kaur K."/>
            <person name="Hamwieh A."/>
            <person name="Solovyev V."/>
            <person name="Salamov A."/>
            <person name="Braich B."/>
            <person name="Kosarev P."/>
            <person name="Mahmoud A."/>
            <person name="Hajiyev E."/>
            <person name="Babayeva S."/>
            <person name="Izzatullayeva V."/>
            <person name="Mammadov A."/>
            <person name="Mammadov A."/>
            <person name="Sharifova S."/>
            <person name="Ojaghi J."/>
            <person name="Eynullazada K."/>
            <person name="Bayramov B."/>
            <person name="Abdulazimova A."/>
            <person name="Shahmuradov I."/>
        </authorList>
    </citation>
    <scope>NUCLEOTIDE SEQUENCE [LARGE SCALE GENOMIC DNA]</scope>
    <source>
        <strain evidence="4">cv. AG2017</strain>
        <tissue evidence="3">Leaf</tissue>
    </source>
</reference>
<dbReference type="EMBL" id="PGOL01001162">
    <property type="protein sequence ID" value="PKI60394.1"/>
    <property type="molecule type" value="Genomic_DNA"/>
</dbReference>
<feature type="region of interest" description="Disordered" evidence="1">
    <location>
        <begin position="78"/>
        <end position="126"/>
    </location>
</feature>
<evidence type="ECO:0000313" key="4">
    <source>
        <dbReference type="Proteomes" id="UP000233551"/>
    </source>
</evidence>
<dbReference type="Pfam" id="PF07727">
    <property type="entry name" value="RVT_2"/>
    <property type="match status" value="2"/>
</dbReference>
<accession>A0A2I0JVP9</accession>
<evidence type="ECO:0000313" key="3">
    <source>
        <dbReference type="EMBL" id="PKI60394.1"/>
    </source>
</evidence>
<comment type="caution">
    <text evidence="3">The sequence shown here is derived from an EMBL/GenBank/DDBJ whole genome shotgun (WGS) entry which is preliminary data.</text>
</comment>
<dbReference type="AlphaFoldDB" id="A0A2I0JVP9"/>
<feature type="non-terminal residue" evidence="3">
    <location>
        <position position="1"/>
    </location>
</feature>
<dbReference type="STRING" id="22663.A0A2I0JVP9"/>
<evidence type="ECO:0000256" key="1">
    <source>
        <dbReference type="SAM" id="MobiDB-lite"/>
    </source>
</evidence>
<evidence type="ECO:0000259" key="2">
    <source>
        <dbReference type="Pfam" id="PF07727"/>
    </source>
</evidence>
<feature type="domain" description="Reverse transcriptase Ty1/copia-type" evidence="2">
    <location>
        <begin position="172"/>
        <end position="229"/>
    </location>
</feature>
<gene>
    <name evidence="3" type="ORF">CRG98_019219</name>
</gene>